<dbReference type="InterPro" id="IPR000731">
    <property type="entry name" value="SSD"/>
</dbReference>
<name>A0A852S462_9ACTN</name>
<feature type="transmembrane region" description="Helical" evidence="7">
    <location>
        <begin position="366"/>
        <end position="386"/>
    </location>
</feature>
<feature type="domain" description="SSD" evidence="8">
    <location>
        <begin position="556"/>
        <end position="681"/>
    </location>
</feature>
<dbReference type="EMBL" id="JACCBF010000001">
    <property type="protein sequence ID" value="NYD33562.1"/>
    <property type="molecule type" value="Genomic_DNA"/>
</dbReference>
<feature type="transmembrane region" description="Helical" evidence="7">
    <location>
        <begin position="236"/>
        <end position="258"/>
    </location>
</feature>
<dbReference type="RefSeq" id="WP_179729586.1">
    <property type="nucleotide sequence ID" value="NZ_BAABEF010000001.1"/>
</dbReference>
<keyword evidence="5 7" id="KW-1133">Transmembrane helix</keyword>
<evidence type="ECO:0000259" key="8">
    <source>
        <dbReference type="PROSITE" id="PS50156"/>
    </source>
</evidence>
<comment type="caution">
    <text evidence="9">The sequence shown here is derived from an EMBL/GenBank/DDBJ whole genome shotgun (WGS) entry which is preliminary data.</text>
</comment>
<reference evidence="9 10" key="1">
    <citation type="submission" date="2020-07" db="EMBL/GenBank/DDBJ databases">
        <title>Sequencing the genomes of 1000 actinobacteria strains.</title>
        <authorList>
            <person name="Klenk H.-P."/>
        </authorList>
    </citation>
    <scope>NUCLEOTIDE SEQUENCE [LARGE SCALE GENOMIC DNA]</scope>
    <source>
        <strain evidence="9 10">DSM 19082</strain>
    </source>
</reference>
<evidence type="ECO:0000313" key="9">
    <source>
        <dbReference type="EMBL" id="NYD33562.1"/>
    </source>
</evidence>
<organism evidence="9 10">
    <name type="scientific">Nocardioides kongjuensis</name>
    <dbReference type="NCBI Taxonomy" id="349522"/>
    <lineage>
        <taxon>Bacteria</taxon>
        <taxon>Bacillati</taxon>
        <taxon>Actinomycetota</taxon>
        <taxon>Actinomycetes</taxon>
        <taxon>Propionibacteriales</taxon>
        <taxon>Nocardioidaceae</taxon>
        <taxon>Nocardioides</taxon>
    </lineage>
</organism>
<accession>A0A852S462</accession>
<dbReference type="Proteomes" id="UP000582231">
    <property type="component" value="Unassembled WGS sequence"/>
</dbReference>
<evidence type="ECO:0000313" key="10">
    <source>
        <dbReference type="Proteomes" id="UP000582231"/>
    </source>
</evidence>
<feature type="transmembrane region" description="Helical" evidence="7">
    <location>
        <begin position="177"/>
        <end position="195"/>
    </location>
</feature>
<feature type="transmembrane region" description="Helical" evidence="7">
    <location>
        <begin position="312"/>
        <end position="339"/>
    </location>
</feature>
<comment type="subcellular location">
    <subcellularLocation>
        <location evidence="1">Cell membrane</location>
        <topology evidence="1">Multi-pass membrane protein</topology>
    </subcellularLocation>
</comment>
<feature type="transmembrane region" description="Helical" evidence="7">
    <location>
        <begin position="202"/>
        <end position="224"/>
    </location>
</feature>
<feature type="domain" description="SSD" evidence="8">
    <location>
        <begin position="227"/>
        <end position="333"/>
    </location>
</feature>
<dbReference type="PROSITE" id="PS50156">
    <property type="entry name" value="SSD"/>
    <property type="match status" value="2"/>
</dbReference>
<comment type="similarity">
    <text evidence="2">Belongs to the resistance-nodulation-cell division (RND) (TC 2.A.6) family. MmpL subfamily.</text>
</comment>
<keyword evidence="3" id="KW-1003">Cell membrane</keyword>
<dbReference type="PANTHER" id="PTHR33406">
    <property type="entry name" value="MEMBRANE PROTEIN MJ1562-RELATED"/>
    <property type="match status" value="1"/>
</dbReference>
<proteinExistence type="inferred from homology"/>
<feature type="transmembrane region" description="Helical" evidence="7">
    <location>
        <begin position="658"/>
        <end position="688"/>
    </location>
</feature>
<dbReference type="InterPro" id="IPR050545">
    <property type="entry name" value="Mycobact_MmpL"/>
</dbReference>
<feature type="transmembrane region" description="Helical" evidence="7">
    <location>
        <begin position="279"/>
        <end position="300"/>
    </location>
</feature>
<keyword evidence="6 7" id="KW-0472">Membrane</keyword>
<feature type="transmembrane region" description="Helical" evidence="7">
    <location>
        <begin position="12"/>
        <end position="30"/>
    </location>
</feature>
<evidence type="ECO:0000256" key="7">
    <source>
        <dbReference type="SAM" id="Phobius"/>
    </source>
</evidence>
<feature type="transmembrane region" description="Helical" evidence="7">
    <location>
        <begin position="631"/>
        <end position="652"/>
    </location>
</feature>
<evidence type="ECO:0000256" key="5">
    <source>
        <dbReference type="ARBA" id="ARBA00022989"/>
    </source>
</evidence>
<evidence type="ECO:0000256" key="2">
    <source>
        <dbReference type="ARBA" id="ARBA00010157"/>
    </source>
</evidence>
<evidence type="ECO:0000256" key="6">
    <source>
        <dbReference type="ARBA" id="ARBA00023136"/>
    </source>
</evidence>
<feature type="transmembrane region" description="Helical" evidence="7">
    <location>
        <begin position="549"/>
        <end position="573"/>
    </location>
</feature>
<dbReference type="Gene3D" id="1.20.1640.10">
    <property type="entry name" value="Multidrug efflux transporter AcrB transmembrane domain"/>
    <property type="match status" value="2"/>
</dbReference>
<evidence type="ECO:0000256" key="4">
    <source>
        <dbReference type="ARBA" id="ARBA00022692"/>
    </source>
</evidence>
<dbReference type="SUPFAM" id="SSF82866">
    <property type="entry name" value="Multidrug efflux transporter AcrB transmembrane domain"/>
    <property type="match status" value="2"/>
</dbReference>
<evidence type="ECO:0000256" key="1">
    <source>
        <dbReference type="ARBA" id="ARBA00004651"/>
    </source>
</evidence>
<protein>
    <submittedName>
        <fullName evidence="9">RND superfamily putative drug exporter</fullName>
    </submittedName>
</protein>
<feature type="transmembrane region" description="Helical" evidence="7">
    <location>
        <begin position="579"/>
        <end position="601"/>
    </location>
</feature>
<evidence type="ECO:0000256" key="3">
    <source>
        <dbReference type="ARBA" id="ARBA00022475"/>
    </source>
</evidence>
<feature type="transmembrane region" description="Helical" evidence="7">
    <location>
        <begin position="525"/>
        <end position="542"/>
    </location>
</feature>
<dbReference type="Pfam" id="PF03176">
    <property type="entry name" value="MMPL"/>
    <property type="match status" value="2"/>
</dbReference>
<sequence>MFGALGRLVSRRPWYVIAAWLVATVLVVMFHPKVEATTDQADFLPDSYDSIKAATLMADAFPDQTDSGATVVFDRTDGAKLAETDVAKIGEIMQGLDLPKVFTSAGEPLLSPTSEVAISNLALAEGVTGQDEKELDQVKDLRDELKKATDGTGLRAQTTGSLPQSYDQIQSSGNAEAIVGLATVVLIVLLLSIIFRSVLITLLPLVAVIAFMTPMANGLIDIAAKVFGLQKDPSTTVILIVVLFGVGTDYVLFFVFRYRERLREGEEHRAAVAHAIERAGEAIASAGGAVVAAFMALLLSTLGMFRSIGPSLAIAVAVSVVAALTLIPAFATVVGRAFFWPSKKWRIASKGARFEKIGNAVGRSPVRYALVSGGALLVLSIFALSFTPTFDIGSSSSAKNIESAKASKTLEEGGFSAGATQPAPVVLHSDEALDPATFPAFKAALADAKGVSDVADPIPAPDGRTAIFMTTLEHDPSSDDALDDVREGLRPAAEKAAPDGTTPYVGGLTAIFVDFQAAMNRDYKVVFPVAAAIILIILALLLRSLVAPWYLMVSVGLGFAATLGATTIVFQLIGGADGLIFILPIYIYLFVVALGTDYNILMVARLREEAREGLTPREAAAKAIHHGGPTIAAAGLILAGTFASLMLAGNSFMTSMGFAIAFGICVAAFVMAMFFTPALTALIGHAAWWPGHGDEKRDEEPERELVPTP</sequence>
<dbReference type="InterPro" id="IPR004869">
    <property type="entry name" value="MMPL_dom"/>
</dbReference>
<dbReference type="AlphaFoldDB" id="A0A852S462"/>
<keyword evidence="4 7" id="KW-0812">Transmembrane</keyword>
<dbReference type="PANTHER" id="PTHR33406:SF6">
    <property type="entry name" value="MEMBRANE PROTEIN YDGH-RELATED"/>
    <property type="match status" value="1"/>
</dbReference>
<gene>
    <name evidence="9" type="ORF">BJ958_005108</name>
</gene>
<dbReference type="GO" id="GO:0005886">
    <property type="term" value="C:plasma membrane"/>
    <property type="evidence" value="ECO:0007669"/>
    <property type="project" value="UniProtKB-SubCell"/>
</dbReference>
<keyword evidence="10" id="KW-1185">Reference proteome</keyword>